<accession>A0A3S5CPR5</accession>
<proteinExistence type="predicted"/>
<name>A0A3S5CPR5_9PLAT</name>
<evidence type="ECO:0000313" key="2">
    <source>
        <dbReference type="EMBL" id="VEL26407.1"/>
    </source>
</evidence>
<gene>
    <name evidence="2" type="ORF">PXEA_LOCUS19847</name>
</gene>
<organism evidence="2 3">
    <name type="scientific">Protopolystoma xenopodis</name>
    <dbReference type="NCBI Taxonomy" id="117903"/>
    <lineage>
        <taxon>Eukaryota</taxon>
        <taxon>Metazoa</taxon>
        <taxon>Spiralia</taxon>
        <taxon>Lophotrochozoa</taxon>
        <taxon>Platyhelminthes</taxon>
        <taxon>Monogenea</taxon>
        <taxon>Polyopisthocotylea</taxon>
        <taxon>Polystomatidea</taxon>
        <taxon>Polystomatidae</taxon>
        <taxon>Protopolystoma</taxon>
    </lineage>
</organism>
<feature type="compositionally biased region" description="Basic and acidic residues" evidence="1">
    <location>
        <begin position="16"/>
        <end position="33"/>
    </location>
</feature>
<dbReference type="Proteomes" id="UP000784294">
    <property type="component" value="Unassembled WGS sequence"/>
</dbReference>
<sequence>MEKVGPTTRWGQVPEGQRRVGSDWGQREKETCRMPETMMRPMGTGHAREDELGCESRPGRV</sequence>
<keyword evidence="3" id="KW-1185">Reference proteome</keyword>
<protein>
    <submittedName>
        <fullName evidence="2">Uncharacterized protein</fullName>
    </submittedName>
</protein>
<evidence type="ECO:0000256" key="1">
    <source>
        <dbReference type="SAM" id="MobiDB-lite"/>
    </source>
</evidence>
<evidence type="ECO:0000313" key="3">
    <source>
        <dbReference type="Proteomes" id="UP000784294"/>
    </source>
</evidence>
<dbReference type="EMBL" id="CAAALY010080016">
    <property type="protein sequence ID" value="VEL26407.1"/>
    <property type="molecule type" value="Genomic_DNA"/>
</dbReference>
<dbReference type="AlphaFoldDB" id="A0A3S5CPR5"/>
<comment type="caution">
    <text evidence="2">The sequence shown here is derived from an EMBL/GenBank/DDBJ whole genome shotgun (WGS) entry which is preliminary data.</text>
</comment>
<reference evidence="2" key="1">
    <citation type="submission" date="2018-11" db="EMBL/GenBank/DDBJ databases">
        <authorList>
            <consortium name="Pathogen Informatics"/>
        </authorList>
    </citation>
    <scope>NUCLEOTIDE SEQUENCE</scope>
</reference>
<feature type="region of interest" description="Disordered" evidence="1">
    <location>
        <begin position="1"/>
        <end position="61"/>
    </location>
</feature>